<dbReference type="EMBL" id="CP114014">
    <property type="protein sequence ID" value="XAY07976.1"/>
    <property type="molecule type" value="Genomic_DNA"/>
</dbReference>
<dbReference type="AlphaFoldDB" id="A0AAU7B1T4"/>
<sequence length="414" mass="43573">MRSDEADALGALAADGIGGAVARAQELHRAIAGRVFGGLGPSAAPVRAAHDAIAGAVYSGVRVGGGVGSRLAGQAVAATRPDDGPSVTDHPRALLAVGALNGILGDRLVARGSALALPMRARLAGQDIGLGAVDLADAYPDATGRVVVLLHGLCETDASWSLGTAQPDGLPPLPTYAERLRDDLGLTPVVLRYNTGRRISDNGRDLDELLDTLIANWPCEVRELVLIGHSMGGLVIRSACHRAHGSGRAWRGLVTHVVMLGTPHLGAPLEQTVNQATRLMRRVPEALPVAAVLNVRSAGIRDLRFGAITEEDWNGHEPDHFDDPCGDVPLLEDVRHCTISATLAQRHDGPLGRLLGDLLVYHSSATGAGRRRRIAFTMEDTVHVGGLSHFALLNHPRVYAQLRDWLAAVPPVPA</sequence>
<dbReference type="InterPro" id="IPR029058">
    <property type="entry name" value="AB_hydrolase_fold"/>
</dbReference>
<feature type="domain" description="GPI inositol-deacylase PGAP1-like alpha/beta" evidence="1">
    <location>
        <begin position="219"/>
        <end position="286"/>
    </location>
</feature>
<name>A0AAU7B1T4_9ACTN</name>
<proteinExistence type="predicted"/>
<dbReference type="InterPro" id="IPR012908">
    <property type="entry name" value="PGAP1-ab_dom-like"/>
</dbReference>
<reference evidence="2" key="1">
    <citation type="submission" date="2022-12" db="EMBL/GenBank/DDBJ databases">
        <title>Paraconexibacter alkalitolerans sp. nov. and Baekduia alba sp. nov., isolated from soil and emended description of the genera Paraconexibacter (Chun et al., 2020) and Baekduia (An et al., 2020).</title>
        <authorList>
            <person name="Vieira S."/>
            <person name="Huber K.J."/>
            <person name="Geppert A."/>
            <person name="Wolf J."/>
            <person name="Neumann-Schaal M."/>
            <person name="Muesken M."/>
            <person name="Overmann J."/>
        </authorList>
    </citation>
    <scope>NUCLEOTIDE SEQUENCE</scope>
    <source>
        <strain evidence="2">AEG42_29</strain>
    </source>
</reference>
<dbReference type="KEGG" id="parq:DSM112329_04870"/>
<gene>
    <name evidence="2" type="ORF">DSM112329_04870</name>
</gene>
<dbReference type="GO" id="GO:0016788">
    <property type="term" value="F:hydrolase activity, acting on ester bonds"/>
    <property type="evidence" value="ECO:0007669"/>
    <property type="project" value="InterPro"/>
</dbReference>
<evidence type="ECO:0000313" key="2">
    <source>
        <dbReference type="EMBL" id="XAY07976.1"/>
    </source>
</evidence>
<evidence type="ECO:0000259" key="1">
    <source>
        <dbReference type="Pfam" id="PF07819"/>
    </source>
</evidence>
<dbReference type="RefSeq" id="WP_354699162.1">
    <property type="nucleotide sequence ID" value="NZ_CP114014.1"/>
</dbReference>
<organism evidence="2">
    <name type="scientific">Paraconexibacter sp. AEG42_29</name>
    <dbReference type="NCBI Taxonomy" id="2997339"/>
    <lineage>
        <taxon>Bacteria</taxon>
        <taxon>Bacillati</taxon>
        <taxon>Actinomycetota</taxon>
        <taxon>Thermoleophilia</taxon>
        <taxon>Solirubrobacterales</taxon>
        <taxon>Paraconexibacteraceae</taxon>
        <taxon>Paraconexibacter</taxon>
    </lineage>
</organism>
<dbReference type="Gene3D" id="3.40.50.1820">
    <property type="entry name" value="alpha/beta hydrolase"/>
    <property type="match status" value="1"/>
</dbReference>
<dbReference type="SUPFAM" id="SSF53474">
    <property type="entry name" value="alpha/beta-Hydrolases"/>
    <property type="match status" value="1"/>
</dbReference>
<protein>
    <recommendedName>
        <fullName evidence="1">GPI inositol-deacylase PGAP1-like alpha/beta domain-containing protein</fullName>
    </recommendedName>
</protein>
<dbReference type="Pfam" id="PF07819">
    <property type="entry name" value="PGAP1"/>
    <property type="match status" value="1"/>
</dbReference>
<accession>A0AAU7B1T4</accession>